<keyword evidence="1 7" id="KW-0436">Ligase</keyword>
<evidence type="ECO:0000259" key="6">
    <source>
        <dbReference type="Pfam" id="PF19269"/>
    </source>
</evidence>
<dbReference type="STRING" id="1618478.UR68_C0028G0028"/>
<keyword evidence="3" id="KW-0067">ATP-binding</keyword>
<evidence type="ECO:0000256" key="1">
    <source>
        <dbReference type="ARBA" id="ARBA00022598"/>
    </source>
</evidence>
<dbReference type="InterPro" id="IPR045462">
    <property type="entry name" value="aa-tRNA-synth_I_cd-bd"/>
</dbReference>
<comment type="caution">
    <text evidence="7">The sequence shown here is derived from an EMBL/GenBank/DDBJ whole genome shotgun (WGS) entry which is preliminary data.</text>
</comment>
<sequence>MMEVVKENTYKTGEYFMTMRVAITGKRISPPLNESMEILGKKECLKRVKMKINSRFPASGDRSLL</sequence>
<feature type="domain" description="Aminoacyl-tRNA synthetase class I anticodon-binding" evidence="6">
    <location>
        <begin position="1"/>
        <end position="49"/>
    </location>
</feature>
<gene>
    <name evidence="7" type="ORF">UR68_C0028G0028</name>
</gene>
<evidence type="ECO:0000313" key="7">
    <source>
        <dbReference type="EMBL" id="KKP71711.1"/>
    </source>
</evidence>
<dbReference type="InterPro" id="IPR008925">
    <property type="entry name" value="aa_tRNA-synth_I_cd-bd_sf"/>
</dbReference>
<keyword evidence="2" id="KW-0547">Nucleotide-binding</keyword>
<protein>
    <submittedName>
        <fullName evidence="7">Glutamate-tRNA ligase</fullName>
    </submittedName>
</protein>
<dbReference type="GO" id="GO:0004812">
    <property type="term" value="F:aminoacyl-tRNA ligase activity"/>
    <property type="evidence" value="ECO:0007669"/>
    <property type="project" value="UniProtKB-KW"/>
</dbReference>
<dbReference type="AlphaFoldDB" id="A0A0G0C6G3"/>
<dbReference type="SUPFAM" id="SSF48163">
    <property type="entry name" value="An anticodon-binding domain of class I aminoacyl-tRNA synthetases"/>
    <property type="match status" value="1"/>
</dbReference>
<dbReference type="Pfam" id="PF19269">
    <property type="entry name" value="Anticodon_2"/>
    <property type="match status" value="1"/>
</dbReference>
<evidence type="ECO:0000256" key="2">
    <source>
        <dbReference type="ARBA" id="ARBA00022741"/>
    </source>
</evidence>
<evidence type="ECO:0000256" key="4">
    <source>
        <dbReference type="ARBA" id="ARBA00022917"/>
    </source>
</evidence>
<reference evidence="7 8" key="1">
    <citation type="journal article" date="2015" name="Nature">
        <title>rRNA introns, odd ribosomes, and small enigmatic genomes across a large radiation of phyla.</title>
        <authorList>
            <person name="Brown C.T."/>
            <person name="Hug L.A."/>
            <person name="Thomas B.C."/>
            <person name="Sharon I."/>
            <person name="Castelle C.J."/>
            <person name="Singh A."/>
            <person name="Wilkins M.J."/>
            <person name="Williams K.H."/>
            <person name="Banfield J.F."/>
        </authorList>
    </citation>
    <scope>NUCLEOTIDE SEQUENCE [LARGE SCALE GENOMIC DNA]</scope>
</reference>
<organism evidence="7 8">
    <name type="scientific">Candidatus Roizmanbacteria bacterium GW2011_GWA2_35_19</name>
    <dbReference type="NCBI Taxonomy" id="1618478"/>
    <lineage>
        <taxon>Bacteria</taxon>
        <taxon>Candidatus Roizmaniibacteriota</taxon>
    </lineage>
</organism>
<evidence type="ECO:0000256" key="3">
    <source>
        <dbReference type="ARBA" id="ARBA00022840"/>
    </source>
</evidence>
<dbReference type="GO" id="GO:0000049">
    <property type="term" value="F:tRNA binding"/>
    <property type="evidence" value="ECO:0007669"/>
    <property type="project" value="InterPro"/>
</dbReference>
<accession>A0A0G0C6G3</accession>
<dbReference type="Proteomes" id="UP000034457">
    <property type="component" value="Unassembled WGS sequence"/>
</dbReference>
<dbReference type="Gene3D" id="1.10.10.350">
    <property type="match status" value="1"/>
</dbReference>
<dbReference type="EMBL" id="LBQC01000028">
    <property type="protein sequence ID" value="KKP71711.1"/>
    <property type="molecule type" value="Genomic_DNA"/>
</dbReference>
<keyword evidence="5" id="KW-0030">Aminoacyl-tRNA synthetase</keyword>
<evidence type="ECO:0000313" key="8">
    <source>
        <dbReference type="Proteomes" id="UP000034457"/>
    </source>
</evidence>
<proteinExistence type="predicted"/>
<dbReference type="InterPro" id="IPR020751">
    <property type="entry name" value="aa-tRNA-synth_I_codon-bd_sub2"/>
</dbReference>
<dbReference type="GO" id="GO:0006412">
    <property type="term" value="P:translation"/>
    <property type="evidence" value="ECO:0007669"/>
    <property type="project" value="UniProtKB-KW"/>
</dbReference>
<evidence type="ECO:0000256" key="5">
    <source>
        <dbReference type="ARBA" id="ARBA00023146"/>
    </source>
</evidence>
<dbReference type="GO" id="GO:0005524">
    <property type="term" value="F:ATP binding"/>
    <property type="evidence" value="ECO:0007669"/>
    <property type="project" value="UniProtKB-KW"/>
</dbReference>
<name>A0A0G0C6G3_9BACT</name>
<keyword evidence="4" id="KW-0648">Protein biosynthesis</keyword>